<dbReference type="InterPro" id="IPR036852">
    <property type="entry name" value="Peptidase_S8/S53_dom_sf"/>
</dbReference>
<dbReference type="Gene3D" id="3.40.50.200">
    <property type="entry name" value="Peptidase S8/S53 domain"/>
    <property type="match status" value="1"/>
</dbReference>
<gene>
    <name evidence="3" type="ORF">RDB_LOCUS139762</name>
</gene>
<name>A0A8H3GF60_9AGAM</name>
<feature type="chain" id="PRO_5034569787" description="Inhibitor I9 domain-containing protein" evidence="1">
    <location>
        <begin position="20"/>
        <end position="326"/>
    </location>
</feature>
<dbReference type="InterPro" id="IPR037045">
    <property type="entry name" value="S8pro/Inhibitor_I9_sf"/>
</dbReference>
<dbReference type="EMBL" id="CAJMWS010000478">
    <property type="protein sequence ID" value="CAE6447001.1"/>
    <property type="molecule type" value="Genomic_DNA"/>
</dbReference>
<dbReference type="SUPFAM" id="SSF54897">
    <property type="entry name" value="Protease propeptides/inhibitors"/>
    <property type="match status" value="1"/>
</dbReference>
<dbReference type="Proteomes" id="UP000663846">
    <property type="component" value="Unassembled WGS sequence"/>
</dbReference>
<dbReference type="Gene3D" id="3.30.70.80">
    <property type="entry name" value="Peptidase S8 propeptide/proteinase inhibitor I9"/>
    <property type="match status" value="1"/>
</dbReference>
<feature type="signal peptide" evidence="1">
    <location>
        <begin position="1"/>
        <end position="19"/>
    </location>
</feature>
<dbReference type="Pfam" id="PF05922">
    <property type="entry name" value="Inhibitor_I9"/>
    <property type="match status" value="1"/>
</dbReference>
<dbReference type="InterPro" id="IPR010259">
    <property type="entry name" value="S8pro/Inhibitor_I9"/>
</dbReference>
<dbReference type="GO" id="GO:0004252">
    <property type="term" value="F:serine-type endopeptidase activity"/>
    <property type="evidence" value="ECO:0007669"/>
    <property type="project" value="InterPro"/>
</dbReference>
<organism evidence="3 4">
    <name type="scientific">Rhizoctonia solani</name>
    <dbReference type="NCBI Taxonomy" id="456999"/>
    <lineage>
        <taxon>Eukaryota</taxon>
        <taxon>Fungi</taxon>
        <taxon>Dikarya</taxon>
        <taxon>Basidiomycota</taxon>
        <taxon>Agaricomycotina</taxon>
        <taxon>Agaricomycetes</taxon>
        <taxon>Cantharellales</taxon>
        <taxon>Ceratobasidiaceae</taxon>
        <taxon>Rhizoctonia</taxon>
    </lineage>
</organism>
<dbReference type="GO" id="GO:0006508">
    <property type="term" value="P:proteolysis"/>
    <property type="evidence" value="ECO:0007669"/>
    <property type="project" value="InterPro"/>
</dbReference>
<evidence type="ECO:0000256" key="1">
    <source>
        <dbReference type="SAM" id="SignalP"/>
    </source>
</evidence>
<comment type="caution">
    <text evidence="3">The sequence shown here is derived from an EMBL/GenBank/DDBJ whole genome shotgun (WGS) entry which is preliminary data.</text>
</comment>
<sequence length="326" mass="32943">MCLKSLILLLSVAFSGVIAAPAGSKIPILKHSGKIKENSYIIQLKPEASRSTHLSRLPASGLDLSYTYDQVFHGYAARLDSIALEYVRQSNDVAAIFEDGIIITDTYVAPSKSDSTGPLSRSNPNLEDIRRVNAASVDVYDIGTYGSADGNGISTCLAGIAVGATYGVATQANVYAVKAISDSGAAATSDLIAGAGGSANTALDAAVVSATNKGIHFIVPAPASNIDIGTISPARVASAVTVGVAGQSYTSGVDVCSKGTAVTCPSIQGPAATRTISGSSAAMARVAGIVAAVLGTYGNSSPASMEATLKDHASNTSGCLVINNPW</sequence>
<accession>A0A8H3GF60</accession>
<evidence type="ECO:0000313" key="4">
    <source>
        <dbReference type="Proteomes" id="UP000663846"/>
    </source>
</evidence>
<proteinExistence type="predicted"/>
<protein>
    <recommendedName>
        <fullName evidence="2">Inhibitor I9 domain-containing protein</fullName>
    </recommendedName>
</protein>
<evidence type="ECO:0000259" key="2">
    <source>
        <dbReference type="Pfam" id="PF05922"/>
    </source>
</evidence>
<dbReference type="AlphaFoldDB" id="A0A8H3GF60"/>
<feature type="domain" description="Inhibitor I9" evidence="2">
    <location>
        <begin position="53"/>
        <end position="101"/>
    </location>
</feature>
<evidence type="ECO:0000313" key="3">
    <source>
        <dbReference type="EMBL" id="CAE6447001.1"/>
    </source>
</evidence>
<dbReference type="SUPFAM" id="SSF52743">
    <property type="entry name" value="Subtilisin-like"/>
    <property type="match status" value="1"/>
</dbReference>
<keyword evidence="1" id="KW-0732">Signal</keyword>
<reference evidence="3" key="1">
    <citation type="submission" date="2021-01" db="EMBL/GenBank/DDBJ databases">
        <authorList>
            <person name="Kaushik A."/>
        </authorList>
    </citation>
    <scope>NUCLEOTIDE SEQUENCE</scope>
    <source>
        <strain evidence="3">AG1-1C</strain>
    </source>
</reference>